<dbReference type="PROSITE" id="PS52019">
    <property type="entry name" value="PKS_MFAS_DH"/>
    <property type="match status" value="1"/>
</dbReference>
<dbReference type="SMART" id="SM00825">
    <property type="entry name" value="PKS_KS"/>
    <property type="match status" value="1"/>
</dbReference>
<dbReference type="CDD" id="cd05195">
    <property type="entry name" value="enoyl_red"/>
    <property type="match status" value="1"/>
</dbReference>
<gene>
    <name evidence="10" type="ORF">RB653_007215</name>
</gene>
<dbReference type="InterPro" id="IPR036291">
    <property type="entry name" value="NAD(P)-bd_dom_sf"/>
</dbReference>
<dbReference type="Pfam" id="PF08242">
    <property type="entry name" value="Methyltransf_12"/>
    <property type="match status" value="1"/>
</dbReference>
<evidence type="ECO:0000313" key="10">
    <source>
        <dbReference type="EMBL" id="KAK5576077.1"/>
    </source>
</evidence>
<dbReference type="InterPro" id="IPR013968">
    <property type="entry name" value="PKS_KR"/>
</dbReference>
<dbReference type="CDD" id="cd00833">
    <property type="entry name" value="PKS"/>
    <property type="match status" value="1"/>
</dbReference>
<dbReference type="PANTHER" id="PTHR45681">
    <property type="entry name" value="POLYKETIDE SYNTHASE 44-RELATED"/>
    <property type="match status" value="1"/>
</dbReference>
<feature type="region of interest" description="Disordered" evidence="6">
    <location>
        <begin position="535"/>
        <end position="560"/>
    </location>
</feature>
<dbReference type="InterPro" id="IPR032821">
    <property type="entry name" value="PKS_assoc"/>
</dbReference>
<dbReference type="GO" id="GO:0006633">
    <property type="term" value="P:fatty acid biosynthetic process"/>
    <property type="evidence" value="ECO:0007669"/>
    <property type="project" value="InterPro"/>
</dbReference>
<feature type="active site" description="Proton acceptor; for dehydratase activity" evidence="5">
    <location>
        <position position="999"/>
    </location>
</feature>
<dbReference type="InterPro" id="IPR001227">
    <property type="entry name" value="Ac_transferase_dom_sf"/>
</dbReference>
<proteinExistence type="predicted"/>
<name>A0AAN7TLE6_9MYCE</name>
<accession>A0AAN7TLE6</accession>
<evidence type="ECO:0000256" key="2">
    <source>
        <dbReference type="ARBA" id="ARBA00022450"/>
    </source>
</evidence>
<feature type="domain" description="Ketosynthase family 3 (KS3)" evidence="8">
    <location>
        <begin position="9"/>
        <end position="445"/>
    </location>
</feature>
<dbReference type="Pfam" id="PF02797">
    <property type="entry name" value="Chal_sti_synt_C"/>
    <property type="match status" value="1"/>
</dbReference>
<keyword evidence="2" id="KW-0596">Phosphopantetheine</keyword>
<comment type="cofactor">
    <cofactor evidence="1">
        <name>pantetheine 4'-phosphate</name>
        <dbReference type="ChEBI" id="CHEBI:47942"/>
    </cofactor>
</comment>
<dbReference type="Pfam" id="PF14765">
    <property type="entry name" value="PS-DH"/>
    <property type="match status" value="1"/>
</dbReference>
<dbReference type="InterPro" id="IPR050444">
    <property type="entry name" value="Polyketide_Synthase"/>
</dbReference>
<feature type="domain" description="Carrier" evidence="7">
    <location>
        <begin position="2536"/>
        <end position="2613"/>
    </location>
</feature>
<dbReference type="SUPFAM" id="SSF50129">
    <property type="entry name" value="GroES-like"/>
    <property type="match status" value="1"/>
</dbReference>
<dbReference type="InterPro" id="IPR042104">
    <property type="entry name" value="PKS_dehydratase_sf"/>
</dbReference>
<dbReference type="Gene3D" id="3.30.70.3290">
    <property type="match status" value="1"/>
</dbReference>
<evidence type="ECO:0000259" key="9">
    <source>
        <dbReference type="PROSITE" id="PS52019"/>
    </source>
</evidence>
<dbReference type="InterPro" id="IPR012328">
    <property type="entry name" value="Chalcone/stilbene_synt_C"/>
</dbReference>
<dbReference type="InterPro" id="IPR057326">
    <property type="entry name" value="KR_dom"/>
</dbReference>
<feature type="region of interest" description="C-terminal hotdog fold" evidence="5">
    <location>
        <begin position="1133"/>
        <end position="1281"/>
    </location>
</feature>
<dbReference type="Gene3D" id="3.40.50.150">
    <property type="entry name" value="Vaccinia Virus protein VP39"/>
    <property type="match status" value="1"/>
</dbReference>
<reference evidence="10 11" key="1">
    <citation type="submission" date="2023-11" db="EMBL/GenBank/DDBJ databases">
        <title>Dfirmibasis_genome.</title>
        <authorList>
            <person name="Edelbroek B."/>
            <person name="Kjellin J."/>
            <person name="Jerlstrom-Hultqvist J."/>
            <person name="Soderbom F."/>
        </authorList>
    </citation>
    <scope>NUCLEOTIDE SEQUENCE [LARGE SCALE GENOMIC DNA]</scope>
    <source>
        <strain evidence="10 11">TNS-C-14</strain>
    </source>
</reference>
<dbReference type="CDD" id="cd08954">
    <property type="entry name" value="KR_1_FAS_SDR_x"/>
    <property type="match status" value="1"/>
</dbReference>
<dbReference type="SUPFAM" id="SSF51735">
    <property type="entry name" value="NAD(P)-binding Rossmann-fold domains"/>
    <property type="match status" value="2"/>
</dbReference>
<comment type="caution">
    <text evidence="10">The sequence shown here is derived from an EMBL/GenBank/DDBJ whole genome shotgun (WGS) entry which is preliminary data.</text>
</comment>
<dbReference type="EMBL" id="JAVFKY010000005">
    <property type="protein sequence ID" value="KAK5576077.1"/>
    <property type="molecule type" value="Genomic_DNA"/>
</dbReference>
<evidence type="ECO:0000256" key="1">
    <source>
        <dbReference type="ARBA" id="ARBA00001957"/>
    </source>
</evidence>
<dbReference type="PROSITE" id="PS52004">
    <property type="entry name" value="KS3_2"/>
    <property type="match status" value="1"/>
</dbReference>
<dbReference type="SUPFAM" id="SSF53335">
    <property type="entry name" value="S-adenosyl-L-methionine-dependent methyltransferases"/>
    <property type="match status" value="1"/>
</dbReference>
<dbReference type="SMART" id="SM00827">
    <property type="entry name" value="PKS_AT"/>
    <property type="match status" value="1"/>
</dbReference>
<evidence type="ECO:0000259" key="7">
    <source>
        <dbReference type="PROSITE" id="PS50075"/>
    </source>
</evidence>
<dbReference type="Pfam" id="PF00698">
    <property type="entry name" value="Acyl_transf_1"/>
    <property type="match status" value="1"/>
</dbReference>
<dbReference type="FunFam" id="3.40.366.10:FF:000002">
    <property type="entry name" value="Probable polyketide synthase 2"/>
    <property type="match status" value="1"/>
</dbReference>
<evidence type="ECO:0000259" key="8">
    <source>
        <dbReference type="PROSITE" id="PS52004"/>
    </source>
</evidence>
<dbReference type="InterPro" id="IPR049552">
    <property type="entry name" value="PKS_DH_N"/>
</dbReference>
<dbReference type="Pfam" id="PF02801">
    <property type="entry name" value="Ketoacyl-synt_C"/>
    <property type="match status" value="1"/>
</dbReference>
<dbReference type="InterPro" id="IPR001099">
    <property type="entry name" value="Chalcone/stilbene_synt_N"/>
</dbReference>
<dbReference type="CDD" id="cd02440">
    <property type="entry name" value="AdoMet_MTases"/>
    <property type="match status" value="1"/>
</dbReference>
<dbReference type="InterPro" id="IPR014030">
    <property type="entry name" value="Ketoacyl_synth_N"/>
</dbReference>
<dbReference type="SMART" id="SM00829">
    <property type="entry name" value="PKS_ER"/>
    <property type="match status" value="1"/>
</dbReference>
<dbReference type="InterPro" id="IPR020843">
    <property type="entry name" value="ER"/>
</dbReference>
<dbReference type="InterPro" id="IPR009081">
    <property type="entry name" value="PP-bd_ACP"/>
</dbReference>
<dbReference type="CDD" id="cd00831">
    <property type="entry name" value="CHS_like"/>
    <property type="match status" value="1"/>
</dbReference>
<dbReference type="Pfam" id="PF21089">
    <property type="entry name" value="PKS_DH_N"/>
    <property type="match status" value="1"/>
</dbReference>
<dbReference type="FunFam" id="3.40.47.10:FF:000025">
    <property type="entry name" value="Chalcone synthase 2"/>
    <property type="match status" value="1"/>
</dbReference>
<dbReference type="InterPro" id="IPR014043">
    <property type="entry name" value="Acyl_transferase_dom"/>
</dbReference>
<evidence type="ECO:0000256" key="5">
    <source>
        <dbReference type="PROSITE-ProRule" id="PRU01363"/>
    </source>
</evidence>
<dbReference type="InterPro" id="IPR014031">
    <property type="entry name" value="Ketoacyl_synth_C"/>
</dbReference>
<dbReference type="Pfam" id="PF00195">
    <property type="entry name" value="Chal_sti_synt_N"/>
    <property type="match status" value="1"/>
</dbReference>
<evidence type="ECO:0000256" key="3">
    <source>
        <dbReference type="ARBA" id="ARBA00022553"/>
    </source>
</evidence>
<dbReference type="InterPro" id="IPR020841">
    <property type="entry name" value="PKS_Beta-ketoAc_synthase_dom"/>
</dbReference>
<dbReference type="InterPro" id="IPR016035">
    <property type="entry name" value="Acyl_Trfase/lysoPLipase"/>
</dbReference>
<dbReference type="PROSITE" id="PS00606">
    <property type="entry name" value="KS3_1"/>
    <property type="match status" value="1"/>
</dbReference>
<dbReference type="Gene3D" id="3.10.129.110">
    <property type="entry name" value="Polyketide synthase dehydratase"/>
    <property type="match status" value="1"/>
</dbReference>
<dbReference type="InterPro" id="IPR016039">
    <property type="entry name" value="Thiolase-like"/>
</dbReference>
<dbReference type="PROSITE" id="PS50075">
    <property type="entry name" value="CARRIER"/>
    <property type="match status" value="1"/>
</dbReference>
<dbReference type="Pfam" id="PF08240">
    <property type="entry name" value="ADH_N"/>
    <property type="match status" value="1"/>
</dbReference>
<keyword evidence="11" id="KW-1185">Reference proteome</keyword>
<dbReference type="Pfam" id="PF23297">
    <property type="entry name" value="ACP_SdgA_C"/>
    <property type="match status" value="1"/>
</dbReference>
<dbReference type="Pfam" id="PF00109">
    <property type="entry name" value="ketoacyl-synt"/>
    <property type="match status" value="1"/>
</dbReference>
<keyword evidence="4" id="KW-0808">Transferase</keyword>
<evidence type="ECO:0000256" key="4">
    <source>
        <dbReference type="ARBA" id="ARBA00022679"/>
    </source>
</evidence>
<dbReference type="SMART" id="SM00822">
    <property type="entry name" value="PKS_KR"/>
    <property type="match status" value="1"/>
</dbReference>
<dbReference type="InterPro" id="IPR049551">
    <property type="entry name" value="PKS_DH_C"/>
</dbReference>
<dbReference type="SUPFAM" id="SSF53901">
    <property type="entry name" value="Thiolase-like"/>
    <property type="match status" value="3"/>
</dbReference>
<dbReference type="InterPro" id="IPR018201">
    <property type="entry name" value="Ketoacyl_synth_AS"/>
</dbReference>
<feature type="domain" description="PKS/mFAS DH" evidence="9">
    <location>
        <begin position="961"/>
        <end position="1281"/>
    </location>
</feature>
<evidence type="ECO:0000256" key="6">
    <source>
        <dbReference type="SAM" id="MobiDB-lite"/>
    </source>
</evidence>
<dbReference type="GO" id="GO:0016491">
    <property type="term" value="F:oxidoreductase activity"/>
    <property type="evidence" value="ECO:0007669"/>
    <property type="project" value="InterPro"/>
</dbReference>
<dbReference type="Pfam" id="PF13602">
    <property type="entry name" value="ADH_zinc_N_2"/>
    <property type="match status" value="1"/>
</dbReference>
<dbReference type="PANTHER" id="PTHR45681:SF6">
    <property type="entry name" value="POLYKETIDE SYNTHASE 37"/>
    <property type="match status" value="1"/>
</dbReference>
<dbReference type="Gene3D" id="3.90.180.10">
    <property type="entry name" value="Medium-chain alcohol dehydrogenases, catalytic domain"/>
    <property type="match status" value="1"/>
</dbReference>
<dbReference type="InterPro" id="IPR049900">
    <property type="entry name" value="PKS_mFAS_DH"/>
</dbReference>
<dbReference type="Proteomes" id="UP001344447">
    <property type="component" value="Unassembled WGS sequence"/>
</dbReference>
<dbReference type="InterPro" id="IPR013154">
    <property type="entry name" value="ADH-like_N"/>
</dbReference>
<dbReference type="Gene3D" id="3.40.50.720">
    <property type="entry name" value="NAD(P)-binding Rossmann-like Domain"/>
    <property type="match status" value="2"/>
</dbReference>
<dbReference type="FunFam" id="3.40.47.10:FF:000091">
    <property type="entry name" value="Probable polyketide synthase 32"/>
    <property type="match status" value="1"/>
</dbReference>
<dbReference type="SUPFAM" id="SSF52151">
    <property type="entry name" value="FabD/lysophospholipase-like"/>
    <property type="match status" value="1"/>
</dbReference>
<dbReference type="InterPro" id="IPR036736">
    <property type="entry name" value="ACP-like_sf"/>
</dbReference>
<keyword evidence="3" id="KW-0597">Phosphoprotein</keyword>
<dbReference type="Pfam" id="PF08659">
    <property type="entry name" value="KR"/>
    <property type="match status" value="1"/>
</dbReference>
<feature type="active site" description="Proton donor; for dehydratase activity" evidence="5">
    <location>
        <position position="1193"/>
    </location>
</feature>
<dbReference type="FunFam" id="3.10.129.110:FF:000009">
    <property type="entry name" value="Probable polyketide synthase 2"/>
    <property type="match status" value="1"/>
</dbReference>
<dbReference type="GO" id="GO:0004315">
    <property type="term" value="F:3-oxoacyl-[acyl-carrier-protein] synthase activity"/>
    <property type="evidence" value="ECO:0007669"/>
    <property type="project" value="InterPro"/>
</dbReference>
<protein>
    <submittedName>
        <fullName evidence="10">Uncharacterized protein</fullName>
    </submittedName>
</protein>
<evidence type="ECO:0000313" key="11">
    <source>
        <dbReference type="Proteomes" id="UP001344447"/>
    </source>
</evidence>
<dbReference type="Gene3D" id="3.40.366.10">
    <property type="entry name" value="Malonyl-Coenzyme A Acyl Carrier Protein, domain 2"/>
    <property type="match status" value="1"/>
</dbReference>
<sequence length="3112" mass="347703">MNKTQSPNSLDVAVIGVGFRFPGNSNDPESLWNNLLDGFDAITQVPKERWATSFREMGLIKNKFGGFLKDSEWKNFDPLFFGIGAKEAPFIDPQQRLLLSIVWESLEDAHIRPDELRGSNTGVFIGVSNNDYTKLGFQDNYSISPYTMTGTNSSLNSNRISYCFDFRGPSLTVDTACSSSLVSVNLGVQSIQMGECNIAICGGVNALFDPSTSVAFSKLGVLSENGRCNSFSDQASGYVRSEGAGVVVLKSLEQAKLDGDRIYGVIKGVSSNEDGASNGDKNSLTTPSCEAQANNISKAMEKASLSPSDIYYIEAHGTGTPVGDPIEVKALSKIFSTDYSDNDYSSSDDNNTSSEPLFIGSFKSNIGHLESAAGIASLIKCCLMLKNRMLVPSINCSNLNPSIPFDQYNISVIREIKQFPTDKLINIGINSFGFGGSNCHLIIQEYKNNFNNNYLTVCNNKIDYLIPISSKTKKSLDKYLNLIKMNSNYHRDILFDDFVRYQIKSKQYNLSNRMTTIANDWNSFIKGSNELQNLTESDGGGNISKRSNNRDGSESANQANTITSSNSIEPLLVFVFCGQGPQWNGMIKTLYTSERVFKNTVDHVDSILFKYFGYSILNVLSSVNDDDSINHPIIAQPSLFLLQIGLVELLKHWGIYPSISVGHSFGEVSSYYLSGIISLETACKIVYVRSSNQNKTMGSGKMLVVSMSAKQWSNEFGNDWLDIEIACFNAPDSIVVTGNEQRLKELSVLLSNESNQIFNTFLRSPCSFHSSFQEVIKDSIFEQLSDLESTGETEIPLFSTVTGRQFLNGHHVTAQHIYENVREPVHFQKTIENITSFIKSNYPSNQKVIYVEIAPHPTLFSLIKKSIPSSTKNSSLVVCPLNRKENSNNSFKKLVSQLYFNGLNVDFAFQLSNASDSVDENNDYLNRLNETNSFKETTGSLPRYQWEQDEYWSEPLISKKNRLEGPTTSLLGHRLIYSFPIFQSVLDLQSDNYKYLLDHLVKGKPVFPGAGYLDIIIEFFGYQQQQINSSDNNSYIINIDKIQFLNPIHLTENKLQTLQSSFEPILSKKSTYSVNFFIKDSVEDQSKVKSIQDETWTNTCKASISFEQQQPSPSSTLTLSKKQDLQLLRNRCDISKLEKFELYDKISKNLGLQYNPLFQVVDTIETGKDCSFAILSLPEDTLFKTILNPCLLDNCFHGLLTLINEKGSFVVESISSVSIYLENISSLNQSVAKVPFYLYTTISKATSFSSEGTCKLFSKDGDLILSIGKFTIKSTNPKSTINNLTIESPLDETFSIEWQSKDSPIPTPLQIQQQSPLSSIPSFIRSTILKDNQFELYCSSIIHKQLVSHEKAKNHTFIINSLGDVNEKMQSLSISNEYIRFFTRILSIIKQYPVILSDKELKELKEIIELKYPSEIELLEFEVIEKVSNIIPKLLFENDKQASMTLFQDNLLTRFYSNSNSTRFYLERVSEIVLESIRPIIKEKRVFRILEIGAGTGSLSNVVLTKLNSFLVSLNNCYNIIIEYTFTDISANFIIGEIQETMCSLYPNVSFKFSVLDVEKEVNSSDFLLGDYDVILMAYVIHAVSNIKFSIEQLYKLLSPRGWLLCIEPKENVVFSDLVFGCFNQWWNYNDDIRTTHCSLSESQWNQLLINSTNSESGCGGFSNVSFIGGEKDVDSHSFVLHCQKESISQMKLTNSHDNLSSGSIVLILNNQQLTNLKSYPKVMEYIQEATSLCKTIEIIDSKDVLNSTNSVSVKIQKSMLVLCLLGLDLVENNYQEQSFEYVKLLNLISTISSTNNNNNNNNNNKAPKVLLITKQSERISRSFYSRSLIGISRTSMNEYPNISITSIDLDSNDYTLNSLLKPLFSNSKFSDNEFILKKGLMFVSRIFKNKQLLESSNAFETDSSNLYCKASSDLSFKYAIKQSMLAENQIEIKVECVGINFKDNLFYKGLLPQEIFRMGDIYNPPFGLECSGVITRIGSKVTEYSIGQNVFGFARHSLGSHVITNKDLVILKPDSISFSEAASIPVVYCTAWYSLFNIGQLTNEDSVLIHSATGGVGLASLNLLKMKQHLNNVFATVGSIEKKKFLIENFKKLFKEDGENIFSTRDKEYSNQLESKVDVILNTLSGDYVESNFKSLRSFGRLIDLSATHVYANQQIGLGNFKFDHLYSAVDLERLIDEKPKLLQSILQNITKEIVNGNLEKIPISIFPSVETKDAIELLSKRSHIGKVIVDCTDISKCNPVSDVIKNFSTRLAKPHYQLKLNSTLLITGQSGLSIPLLNWLLSKSGGDVKNVVIISKSTIKWRLQTMISHFVSEFGIQFNYVQVDISNYDALSEAIKQLPSDLPPIKSVFHLAAIYNDVPMDQVTMSTVESVHNPKVLGAVNLHRISVSFGWRLNHFVLFSSITGITGYPDQSIYNSANSVLDALSNFRRFMGLPSFSINLGPMKDEGKVSTNKSIKKLFKSRGLPSLPLNKLFGLLEVVINNPTNSVIPSQLICSPIDFKTYVESFSNMRPKLLHLQPTISKQSTIANVDPMKSTSISLQDKITSKVSDLLSIPISKINFDHPLKQYGLDSLLTVQFKSWIDKEFEKNLFTHIQLATITINSFVDKVNSLSNGSGNNNVKPSVKEEKEETTTQVSNDELLLVKKEHQHISISPDIRINNSTPKRESLTKTPLLNKLSPIKIAESIMVSTSTAQSDLLKTPPIKSLNNTKNSSLINTPPIQSVQQHQKQQQIIQALQQPLSRLSYKSNNNSFILGIGTSVPGEPISQQSLKDSISNDFSDKAETNEKVKRIFEQSQIKTRHLVRDYTKPENSIKFRHLETITDVNNQFKKVVPDLAQQACLRALKDWGGDKEDITHIVSVTSTGIIIPDVNFKLIDLLGLNKDVERVSLNLMGCLAGLSSLRTAASLAKASPRNRILVVCTEVCSLHFSNTDGGDQIVASSIFADGSAAYVVGCNPRIEETPLYEVMCSINRSVSNTENAMVWDLVKEGWNLGLDASIPIVIGSGIEAFVDTLLDKAKLQTSTAVSAKDCEFLIHTGGKSILMNIENSLGIDPKQTKNTWDVYHAYGNMSSASVIFVMDHARKSKSLPTYSISLAFGPGLAFEGCFLKNVV</sequence>
<dbReference type="Pfam" id="PF16197">
    <property type="entry name" value="KAsynt_C_assoc"/>
    <property type="match status" value="1"/>
</dbReference>
<organism evidence="10 11">
    <name type="scientific">Dictyostelium firmibasis</name>
    <dbReference type="NCBI Taxonomy" id="79012"/>
    <lineage>
        <taxon>Eukaryota</taxon>
        <taxon>Amoebozoa</taxon>
        <taxon>Evosea</taxon>
        <taxon>Eumycetozoa</taxon>
        <taxon>Dictyostelia</taxon>
        <taxon>Dictyosteliales</taxon>
        <taxon>Dictyosteliaceae</taxon>
        <taxon>Dictyostelium</taxon>
    </lineage>
</organism>
<dbReference type="Gene3D" id="3.40.47.10">
    <property type="match status" value="3"/>
</dbReference>
<dbReference type="SUPFAM" id="SSF47336">
    <property type="entry name" value="ACP-like"/>
    <property type="match status" value="1"/>
</dbReference>
<dbReference type="InterPro" id="IPR011032">
    <property type="entry name" value="GroES-like_sf"/>
</dbReference>
<dbReference type="InterPro" id="IPR013217">
    <property type="entry name" value="Methyltransf_12"/>
</dbReference>
<dbReference type="Gene3D" id="1.10.1200.10">
    <property type="entry name" value="ACP-like"/>
    <property type="match status" value="1"/>
</dbReference>
<feature type="region of interest" description="N-terminal hotdog fold" evidence="5">
    <location>
        <begin position="961"/>
        <end position="1111"/>
    </location>
</feature>
<dbReference type="InterPro" id="IPR029063">
    <property type="entry name" value="SAM-dependent_MTases_sf"/>
</dbReference>